<feature type="region of interest" description="Disordered" evidence="1">
    <location>
        <begin position="223"/>
        <end position="244"/>
    </location>
</feature>
<keyword evidence="4" id="KW-1185">Reference proteome</keyword>
<dbReference type="EMBL" id="JACHJE010000002">
    <property type="protein sequence ID" value="MBB5124382.1"/>
    <property type="molecule type" value="Genomic_DNA"/>
</dbReference>
<feature type="transmembrane region" description="Helical" evidence="2">
    <location>
        <begin position="52"/>
        <end position="72"/>
    </location>
</feature>
<keyword evidence="2" id="KW-0812">Transmembrane</keyword>
<reference evidence="3 4" key="1">
    <citation type="submission" date="2020-08" db="EMBL/GenBank/DDBJ databases">
        <title>Genomic Encyclopedia of Type Strains, Phase III (KMG-III): the genomes of soil and plant-associated and newly described type strains.</title>
        <authorList>
            <person name="Whitman W."/>
        </authorList>
    </citation>
    <scope>NUCLEOTIDE SEQUENCE [LARGE SCALE GENOMIC DNA]</scope>
    <source>
        <strain evidence="3 4">CECT 3226</strain>
    </source>
</reference>
<protein>
    <recommendedName>
        <fullName evidence="5">LigA protein</fullName>
    </recommendedName>
</protein>
<evidence type="ECO:0000256" key="1">
    <source>
        <dbReference type="SAM" id="MobiDB-lite"/>
    </source>
</evidence>
<evidence type="ECO:0008006" key="5">
    <source>
        <dbReference type="Google" id="ProtNLM"/>
    </source>
</evidence>
<feature type="region of interest" description="Disordered" evidence="1">
    <location>
        <begin position="265"/>
        <end position="292"/>
    </location>
</feature>
<organism evidence="3 4">
    <name type="scientific">Streptomyces griseoloalbus</name>
    <dbReference type="NCBI Taxonomy" id="67303"/>
    <lineage>
        <taxon>Bacteria</taxon>
        <taxon>Bacillati</taxon>
        <taxon>Actinomycetota</taxon>
        <taxon>Actinomycetes</taxon>
        <taxon>Kitasatosporales</taxon>
        <taxon>Streptomycetaceae</taxon>
        <taxon>Streptomyces</taxon>
    </lineage>
</organism>
<evidence type="ECO:0000256" key="2">
    <source>
        <dbReference type="SAM" id="Phobius"/>
    </source>
</evidence>
<sequence>MPEHQHHDPFEDRFTAALRDTGDGFAASPAAGAALAAGGAARGRRARLRRRAAVLGGAAAVALAGVGGTLLVPGGDSSGPRKSSTAAGPDASASPAPAVSYSGDDLIAALKGLLPGGEFRQEAARGTDGRLPPYAHVVYDDGDGAAAVEIGLDRVRPGSREIRELTRCPDKVHVEYDDCTTSRLPDGSLLMLYRGYEYPDRREDTKWWSARLVTAEGQHVSLSEWNSATQKGSPVTREEPPLSTDEMKKVVTADVWRRVVDAIPEEEEPSATATASAPQPPPPASGESIGDTLTALLPDGLTVVDRGGQETGYAYLVVDDGEGRSLVQINVQPDMSDVAGQLYGDAETLPDGTRVALRKGAGEKGGAGVVMWTADTMRPDGFRVVISAFNTGAQHQDATRDAPALTTRQLREIALSPKWERLR</sequence>
<keyword evidence="2" id="KW-1133">Transmembrane helix</keyword>
<feature type="compositionally biased region" description="Low complexity" evidence="1">
    <location>
        <begin position="83"/>
        <end position="98"/>
    </location>
</feature>
<gene>
    <name evidence="3" type="ORF">FHS32_001110</name>
</gene>
<name>A0A7W8F6Z3_9ACTN</name>
<comment type="caution">
    <text evidence="3">The sequence shown here is derived from an EMBL/GenBank/DDBJ whole genome shotgun (WGS) entry which is preliminary data.</text>
</comment>
<accession>A0A7W8F6Z3</accession>
<dbReference type="AlphaFoldDB" id="A0A7W8F6Z3"/>
<feature type="region of interest" description="Disordered" evidence="1">
    <location>
        <begin position="74"/>
        <end position="98"/>
    </location>
</feature>
<evidence type="ECO:0000313" key="4">
    <source>
        <dbReference type="Proteomes" id="UP000568022"/>
    </source>
</evidence>
<proteinExistence type="predicted"/>
<evidence type="ECO:0000313" key="3">
    <source>
        <dbReference type="EMBL" id="MBB5124382.1"/>
    </source>
</evidence>
<feature type="compositionally biased region" description="Polar residues" evidence="1">
    <location>
        <begin position="223"/>
        <end position="233"/>
    </location>
</feature>
<keyword evidence="2" id="KW-0472">Membrane</keyword>
<dbReference type="Proteomes" id="UP000568022">
    <property type="component" value="Unassembled WGS sequence"/>
</dbReference>